<reference evidence="2 3" key="1">
    <citation type="submission" date="2015-03" db="EMBL/GenBank/DDBJ databases">
        <title>Genome Sequence of Kiloniella spongiae MEBiC09566, isolated from a marine sponge.</title>
        <authorList>
            <person name="Shao Z."/>
            <person name="Wang L."/>
            <person name="Li X."/>
        </authorList>
    </citation>
    <scope>NUCLEOTIDE SEQUENCE [LARGE SCALE GENOMIC DNA]</scope>
    <source>
        <strain evidence="2 3">MEBiC09566</strain>
    </source>
</reference>
<dbReference type="Gene3D" id="3.40.30.10">
    <property type="entry name" value="Glutaredoxin"/>
    <property type="match status" value="1"/>
</dbReference>
<dbReference type="EMBL" id="LAQL01000004">
    <property type="protein sequence ID" value="KLN61411.1"/>
    <property type="molecule type" value="Genomic_DNA"/>
</dbReference>
<organism evidence="2 3">
    <name type="scientific">Kiloniella spongiae</name>
    <dbReference type="NCBI Taxonomy" id="1489064"/>
    <lineage>
        <taxon>Bacteria</taxon>
        <taxon>Pseudomonadati</taxon>
        <taxon>Pseudomonadota</taxon>
        <taxon>Alphaproteobacteria</taxon>
        <taxon>Rhodospirillales</taxon>
        <taxon>Kiloniellaceae</taxon>
        <taxon>Kiloniella</taxon>
    </lineage>
</organism>
<evidence type="ECO:0000313" key="3">
    <source>
        <dbReference type="Proteomes" id="UP000035444"/>
    </source>
</evidence>
<dbReference type="Pfam" id="PF01323">
    <property type="entry name" value="DSBA"/>
    <property type="match status" value="1"/>
</dbReference>
<protein>
    <recommendedName>
        <fullName evidence="1">DSBA-like thioredoxin domain-containing protein</fullName>
    </recommendedName>
</protein>
<sequence length="216" mass="24400">MSKTPIEIDVYSDPICPWCYIGYKRFQKAKELRPDFDVKIRWLSFQLNPDMPPEGMDRQTYLDTKFGGRANATQFYSQIAAAGKSEGIDFKFDDIQKTPNTVEAHRLSLFAATQGKQDELMERLFESYFLEGKNIGERDVLINIATEAGLEGADEYLDSAQGHEDVLYTDQNARNLGLTGVPCFIVNRQHILPGAQSPDTLAQMLDIGHQQLIENS</sequence>
<dbReference type="Proteomes" id="UP000035444">
    <property type="component" value="Unassembled WGS sequence"/>
</dbReference>
<dbReference type="PATRIC" id="fig|1489064.4.peg.2697"/>
<name>A0A0H2MGX5_9PROT</name>
<dbReference type="GO" id="GO:0016491">
    <property type="term" value="F:oxidoreductase activity"/>
    <property type="evidence" value="ECO:0007669"/>
    <property type="project" value="InterPro"/>
</dbReference>
<dbReference type="OrthoDB" id="9799122at2"/>
<dbReference type="PANTHER" id="PTHR13887">
    <property type="entry name" value="GLUTATHIONE S-TRANSFERASE KAPPA"/>
    <property type="match status" value="1"/>
</dbReference>
<accession>A0A0H2MGX5</accession>
<dbReference type="AlphaFoldDB" id="A0A0H2MGX5"/>
<dbReference type="RefSeq" id="WP_047763493.1">
    <property type="nucleotide sequence ID" value="NZ_LAQL01000004.1"/>
</dbReference>
<dbReference type="InterPro" id="IPR036249">
    <property type="entry name" value="Thioredoxin-like_sf"/>
</dbReference>
<dbReference type="PANTHER" id="PTHR13887:SF41">
    <property type="entry name" value="THIOREDOXIN SUPERFAMILY PROTEIN"/>
    <property type="match status" value="1"/>
</dbReference>
<keyword evidence="3" id="KW-1185">Reference proteome</keyword>
<dbReference type="SUPFAM" id="SSF52833">
    <property type="entry name" value="Thioredoxin-like"/>
    <property type="match status" value="1"/>
</dbReference>
<evidence type="ECO:0000259" key="1">
    <source>
        <dbReference type="Pfam" id="PF01323"/>
    </source>
</evidence>
<feature type="domain" description="DSBA-like thioredoxin" evidence="1">
    <location>
        <begin position="7"/>
        <end position="205"/>
    </location>
</feature>
<evidence type="ECO:0000313" key="2">
    <source>
        <dbReference type="EMBL" id="KLN61411.1"/>
    </source>
</evidence>
<dbReference type="STRING" id="1489064.WH96_07205"/>
<dbReference type="InterPro" id="IPR001853">
    <property type="entry name" value="DSBA-like_thioredoxin_dom"/>
</dbReference>
<gene>
    <name evidence="2" type="ORF">WH96_07205</name>
</gene>
<dbReference type="CDD" id="cd03024">
    <property type="entry name" value="DsbA_FrnE"/>
    <property type="match status" value="1"/>
</dbReference>
<comment type="caution">
    <text evidence="2">The sequence shown here is derived from an EMBL/GenBank/DDBJ whole genome shotgun (WGS) entry which is preliminary data.</text>
</comment>
<proteinExistence type="predicted"/>